<evidence type="ECO:0000313" key="1">
    <source>
        <dbReference type="EMBL" id="EEC18143.1"/>
    </source>
</evidence>
<proteinExistence type="predicted"/>
<gene>
    <name evidence="1" type="ORF">IscW_ISCW023025</name>
</gene>
<evidence type="ECO:0000313" key="3">
    <source>
        <dbReference type="Proteomes" id="UP000001555"/>
    </source>
</evidence>
<dbReference type="InParanoid" id="B7QH21"/>
<dbReference type="EnsemblMetazoa" id="ISCW023025-RA">
    <property type="protein sequence ID" value="ISCW023025-PA"/>
    <property type="gene ID" value="ISCW023025"/>
</dbReference>
<reference evidence="2" key="2">
    <citation type="submission" date="2020-05" db="UniProtKB">
        <authorList>
            <consortium name="EnsemblMetazoa"/>
        </authorList>
    </citation>
    <scope>IDENTIFICATION</scope>
    <source>
        <strain evidence="2">wikel</strain>
    </source>
</reference>
<dbReference type="VEuPathDB" id="VectorBase:ISCW023025"/>
<keyword evidence="3" id="KW-1185">Reference proteome</keyword>
<reference evidence="1 3" key="1">
    <citation type="submission" date="2008-03" db="EMBL/GenBank/DDBJ databases">
        <title>Annotation of Ixodes scapularis.</title>
        <authorList>
            <consortium name="Ixodes scapularis Genome Project Consortium"/>
            <person name="Caler E."/>
            <person name="Hannick L.I."/>
            <person name="Bidwell S."/>
            <person name="Joardar V."/>
            <person name="Thiagarajan M."/>
            <person name="Amedeo P."/>
            <person name="Galinsky K.J."/>
            <person name="Schobel S."/>
            <person name="Inman J."/>
            <person name="Hostetler J."/>
            <person name="Miller J."/>
            <person name="Hammond M."/>
            <person name="Megy K."/>
            <person name="Lawson D."/>
            <person name="Kodira C."/>
            <person name="Sutton G."/>
            <person name="Meyer J."/>
            <person name="Hill C.A."/>
            <person name="Birren B."/>
            <person name="Nene V."/>
            <person name="Collins F."/>
            <person name="Alarcon-Chaidez F."/>
            <person name="Wikel S."/>
            <person name="Strausberg R."/>
        </authorList>
    </citation>
    <scope>NUCLEOTIDE SEQUENCE [LARGE SCALE GENOMIC DNA]</scope>
    <source>
        <strain evidence="3">Wikel</strain>
        <strain evidence="1">Wikel colony</strain>
    </source>
</reference>
<protein>
    <submittedName>
        <fullName evidence="1 2">Uncharacterized protein</fullName>
    </submittedName>
</protein>
<dbReference type="Proteomes" id="UP000001555">
    <property type="component" value="Unassembled WGS sequence"/>
</dbReference>
<accession>B7QH21</accession>
<name>B7QH21_IXOSC</name>
<dbReference type="AlphaFoldDB" id="B7QH21"/>
<dbReference type="VEuPathDB" id="VectorBase:ISCI023025"/>
<dbReference type="EMBL" id="DS936091">
    <property type="protein sequence ID" value="EEC18143.1"/>
    <property type="molecule type" value="Genomic_DNA"/>
</dbReference>
<sequence>MFRTTSHFNLDVDNDNSAEEIFQGYKEELEDDSASHLLSDIVDRRGDDRPALSL</sequence>
<dbReference type="HOGENOM" id="CLU_3052690_0_0_1"/>
<organism>
    <name type="scientific">Ixodes scapularis</name>
    <name type="common">Black-legged tick</name>
    <name type="synonym">Deer tick</name>
    <dbReference type="NCBI Taxonomy" id="6945"/>
    <lineage>
        <taxon>Eukaryota</taxon>
        <taxon>Metazoa</taxon>
        <taxon>Ecdysozoa</taxon>
        <taxon>Arthropoda</taxon>
        <taxon>Chelicerata</taxon>
        <taxon>Arachnida</taxon>
        <taxon>Acari</taxon>
        <taxon>Parasitiformes</taxon>
        <taxon>Ixodida</taxon>
        <taxon>Ixodoidea</taxon>
        <taxon>Ixodidae</taxon>
        <taxon>Ixodinae</taxon>
        <taxon>Ixodes</taxon>
    </lineage>
</organism>
<dbReference type="PaxDb" id="6945-B7QH21"/>
<evidence type="ECO:0000313" key="2">
    <source>
        <dbReference type="EnsemblMetazoa" id="ISCW023025-PA"/>
    </source>
</evidence>
<dbReference type="EMBL" id="ABJB010226848">
    <property type="status" value="NOT_ANNOTATED_CDS"/>
    <property type="molecule type" value="Genomic_DNA"/>
</dbReference>